<feature type="compositionally biased region" description="Polar residues" evidence="1">
    <location>
        <begin position="60"/>
        <end position="73"/>
    </location>
</feature>
<organism evidence="2 3">
    <name type="scientific">Pseudomonas borbori</name>
    <dbReference type="NCBI Taxonomy" id="289003"/>
    <lineage>
        <taxon>Bacteria</taxon>
        <taxon>Pseudomonadati</taxon>
        <taxon>Pseudomonadota</taxon>
        <taxon>Gammaproteobacteria</taxon>
        <taxon>Pseudomonadales</taxon>
        <taxon>Pseudomonadaceae</taxon>
        <taxon>Pseudomonas</taxon>
    </lineage>
</organism>
<sequence>MKEQRYLPALRAYIDQLLREGWVIAQRNPLKLQLGGRTCLVTHGMLISEGPLWNHAGTEPPSSARNPQQHSRQSSASSVPEPAAVAG</sequence>
<feature type="compositionally biased region" description="Low complexity" evidence="1">
    <location>
        <begin position="74"/>
        <end position="87"/>
    </location>
</feature>
<keyword evidence="3" id="KW-1185">Reference proteome</keyword>
<protein>
    <submittedName>
        <fullName evidence="2">Uncharacterized protein</fullName>
    </submittedName>
</protein>
<evidence type="ECO:0000313" key="2">
    <source>
        <dbReference type="EMBL" id="SFP73403.1"/>
    </source>
</evidence>
<dbReference type="OrthoDB" id="6893784at2"/>
<proteinExistence type="predicted"/>
<dbReference type="Proteomes" id="UP000198784">
    <property type="component" value="Unassembled WGS sequence"/>
</dbReference>
<evidence type="ECO:0000313" key="3">
    <source>
        <dbReference type="Proteomes" id="UP000198784"/>
    </source>
</evidence>
<gene>
    <name evidence="2" type="ORF">SAMN05216190_11733</name>
</gene>
<accession>A0A1I5SRN6</accession>
<dbReference type="RefSeq" id="WP_090501944.1">
    <property type="nucleotide sequence ID" value="NZ_FOWX01000017.1"/>
</dbReference>
<reference evidence="3" key="1">
    <citation type="submission" date="2016-10" db="EMBL/GenBank/DDBJ databases">
        <authorList>
            <person name="Varghese N."/>
            <person name="Submissions S."/>
        </authorList>
    </citation>
    <scope>NUCLEOTIDE SEQUENCE [LARGE SCALE GENOMIC DNA]</scope>
    <source>
        <strain evidence="3">DSM 17834</strain>
    </source>
</reference>
<name>A0A1I5SRN6_9PSED</name>
<evidence type="ECO:0000256" key="1">
    <source>
        <dbReference type="SAM" id="MobiDB-lite"/>
    </source>
</evidence>
<dbReference type="AlphaFoldDB" id="A0A1I5SRN6"/>
<feature type="region of interest" description="Disordered" evidence="1">
    <location>
        <begin position="50"/>
        <end position="87"/>
    </location>
</feature>
<dbReference type="EMBL" id="FOWX01000017">
    <property type="protein sequence ID" value="SFP73403.1"/>
    <property type="molecule type" value="Genomic_DNA"/>
</dbReference>